<feature type="compositionally biased region" description="Polar residues" evidence="1">
    <location>
        <begin position="335"/>
        <end position="347"/>
    </location>
</feature>
<dbReference type="EMBL" id="LZSO01000035">
    <property type="protein sequence ID" value="OBB26104.1"/>
    <property type="molecule type" value="Genomic_DNA"/>
</dbReference>
<dbReference type="PANTHER" id="PTHR33371">
    <property type="entry name" value="INTERMEMBRANE PHOSPHOLIPID TRANSPORT SYSTEM BINDING PROTEIN MLAD-RELATED"/>
    <property type="match status" value="1"/>
</dbReference>
<dbReference type="AlphaFoldDB" id="A0A1A0QX51"/>
<feature type="compositionally biased region" description="Pro residues" evidence="1">
    <location>
        <begin position="389"/>
        <end position="417"/>
    </location>
</feature>
<dbReference type="InterPro" id="IPR052336">
    <property type="entry name" value="MlaD_Phospholipid_Transporter"/>
</dbReference>
<evidence type="ECO:0000313" key="5">
    <source>
        <dbReference type="Proteomes" id="UP000093902"/>
    </source>
</evidence>
<reference evidence="5" key="1">
    <citation type="submission" date="2016-06" db="EMBL/GenBank/DDBJ databases">
        <authorList>
            <person name="Sutton G."/>
            <person name="Brinkac L."/>
            <person name="Sanka R."/>
            <person name="Adams M."/>
            <person name="Lau E."/>
            <person name="Mehaffy C."/>
            <person name="Tameris M."/>
            <person name="Hatherill M."/>
            <person name="Hanekom W."/>
            <person name="Mahomed H."/>
            <person name="Mcshane H."/>
        </authorList>
    </citation>
    <scope>NUCLEOTIDE SEQUENCE [LARGE SCALE GENOMIC DNA]</scope>
    <source>
        <strain evidence="5">852002-51209_SCH5440388</strain>
    </source>
</reference>
<dbReference type="PANTHER" id="PTHR33371:SF18">
    <property type="entry name" value="MCE-FAMILY PROTEIN MCE3C"/>
    <property type="match status" value="1"/>
</dbReference>
<organism evidence="4 5">
    <name type="scientific">Mycolicibacterium peregrinum</name>
    <name type="common">Mycobacterium peregrinum</name>
    <dbReference type="NCBI Taxonomy" id="43304"/>
    <lineage>
        <taxon>Bacteria</taxon>
        <taxon>Bacillati</taxon>
        <taxon>Actinomycetota</taxon>
        <taxon>Actinomycetes</taxon>
        <taxon>Mycobacteriales</taxon>
        <taxon>Mycobacteriaceae</taxon>
        <taxon>Mycolicibacterium</taxon>
    </lineage>
</organism>
<protein>
    <submittedName>
        <fullName evidence="4">Mammalian cell entry protein</fullName>
    </submittedName>
</protein>
<name>A0A1A0QX51_MYCPR</name>
<feature type="compositionally biased region" description="Polar residues" evidence="1">
    <location>
        <begin position="429"/>
        <end position="438"/>
    </location>
</feature>
<sequence length="438" mass="46401">MKPFAERNPFLIGLSGVVLTAGTALIALQYDKLPFSTSTEDHSAYFAEAGGLRTGAPVQVAGFRVGQVSAIELDGQRVRVDFDVNKDIPLGDLTEAHIRTKSLLGSKVLEVTPRGEGDLDSAIPIERTRSPYQLPDALGDLSATISGLNTDTVSQALSTLAETFQDTPPEVKAAVEGVGRFSRTLGERDTALRNLLSNASKATGVLSQRADEVAQLVANSNALLAELRSQSTALEQISRSLSNFAQQLKAFIDENRQQMRPALDKLNGVLTIVDNRKERVMLAIKYLNQYTMGLGETVGSGPFFKAYLANLPGQLIQPFIDAAFSDLGLDPNVLPPSQLSDPQTGQPGTPALPMPFPRTGQGGEPHLNLLDAITGNPGDPRYPYREPEPAPPPGGPAPGPPALWPPGQQPSAQPTPSPIADADPITAPEATQPTGGGQ</sequence>
<dbReference type="InterPro" id="IPR003399">
    <property type="entry name" value="Mce/MlaD"/>
</dbReference>
<dbReference type="OrthoDB" id="5241191at2"/>
<comment type="caution">
    <text evidence="4">The sequence shown here is derived from an EMBL/GenBank/DDBJ whole genome shotgun (WGS) entry which is preliminary data.</text>
</comment>
<dbReference type="Pfam" id="PF02470">
    <property type="entry name" value="MlaD"/>
    <property type="match status" value="1"/>
</dbReference>
<feature type="domain" description="Mce/MlaD" evidence="2">
    <location>
        <begin position="43"/>
        <end position="113"/>
    </location>
</feature>
<evidence type="ECO:0000259" key="2">
    <source>
        <dbReference type="Pfam" id="PF02470"/>
    </source>
</evidence>
<evidence type="ECO:0000259" key="3">
    <source>
        <dbReference type="Pfam" id="PF11887"/>
    </source>
</evidence>
<feature type="domain" description="Mammalian cell entry C-terminal" evidence="3">
    <location>
        <begin position="122"/>
        <end position="310"/>
    </location>
</feature>
<accession>A0A1A0QX51</accession>
<dbReference type="Proteomes" id="UP000093902">
    <property type="component" value="Unassembled WGS sequence"/>
</dbReference>
<feature type="region of interest" description="Disordered" evidence="1">
    <location>
        <begin position="333"/>
        <end position="438"/>
    </location>
</feature>
<dbReference type="PRINTS" id="PR01782">
    <property type="entry name" value="MCEVIRFACTOR"/>
</dbReference>
<dbReference type="InterPro" id="IPR024516">
    <property type="entry name" value="Mce_C"/>
</dbReference>
<dbReference type="Pfam" id="PF11887">
    <property type="entry name" value="Mce4_CUP1"/>
    <property type="match status" value="1"/>
</dbReference>
<evidence type="ECO:0000256" key="1">
    <source>
        <dbReference type="SAM" id="MobiDB-lite"/>
    </source>
</evidence>
<evidence type="ECO:0000313" key="4">
    <source>
        <dbReference type="EMBL" id="OBB26104.1"/>
    </source>
</evidence>
<gene>
    <name evidence="4" type="ORF">A5792_27490</name>
</gene>
<dbReference type="RefSeq" id="WP_064935113.1">
    <property type="nucleotide sequence ID" value="NZ_LZSO01000035.1"/>
</dbReference>
<proteinExistence type="predicted"/>
<dbReference type="GO" id="GO:0005576">
    <property type="term" value="C:extracellular region"/>
    <property type="evidence" value="ECO:0007669"/>
    <property type="project" value="TreeGrafter"/>
</dbReference>
<dbReference type="SUPFAM" id="SSF58100">
    <property type="entry name" value="Bacterial hemolysins"/>
    <property type="match status" value="1"/>
</dbReference>
<dbReference type="InterPro" id="IPR005693">
    <property type="entry name" value="Mce"/>
</dbReference>
<dbReference type="NCBIfam" id="TIGR00996">
    <property type="entry name" value="Mtu_fam_mce"/>
    <property type="match status" value="1"/>
</dbReference>